<evidence type="ECO:0000256" key="6">
    <source>
        <dbReference type="ARBA" id="ARBA00023242"/>
    </source>
</evidence>
<feature type="region of interest" description="Disordered" evidence="8">
    <location>
        <begin position="34"/>
        <end position="65"/>
    </location>
</feature>
<evidence type="ECO:0000313" key="11">
    <source>
        <dbReference type="Proteomes" id="UP000596742"/>
    </source>
</evidence>
<dbReference type="EMBL" id="UYJE01001795">
    <property type="protein sequence ID" value="VDI05292.1"/>
    <property type="molecule type" value="Genomic_DNA"/>
</dbReference>
<dbReference type="Pfam" id="PF00096">
    <property type="entry name" value="zf-C2H2"/>
    <property type="match status" value="2"/>
</dbReference>
<feature type="domain" description="C2H2-type" evidence="9">
    <location>
        <begin position="336"/>
        <end position="363"/>
    </location>
</feature>
<feature type="domain" description="C2H2-type" evidence="9">
    <location>
        <begin position="193"/>
        <end position="216"/>
    </location>
</feature>
<feature type="domain" description="C2H2-type" evidence="9">
    <location>
        <begin position="252"/>
        <end position="275"/>
    </location>
</feature>
<feature type="domain" description="C2H2-type" evidence="9">
    <location>
        <begin position="626"/>
        <end position="653"/>
    </location>
</feature>
<comment type="caution">
    <text evidence="10">The sequence shown here is derived from an EMBL/GenBank/DDBJ whole genome shotgun (WGS) entry which is preliminary data.</text>
</comment>
<evidence type="ECO:0000256" key="5">
    <source>
        <dbReference type="ARBA" id="ARBA00022833"/>
    </source>
</evidence>
<proteinExistence type="predicted"/>
<dbReference type="SMART" id="SM00355">
    <property type="entry name" value="ZnF_C2H2"/>
    <property type="match status" value="12"/>
</dbReference>
<dbReference type="OrthoDB" id="6088236at2759"/>
<organism evidence="10 11">
    <name type="scientific">Mytilus galloprovincialis</name>
    <name type="common">Mediterranean mussel</name>
    <dbReference type="NCBI Taxonomy" id="29158"/>
    <lineage>
        <taxon>Eukaryota</taxon>
        <taxon>Metazoa</taxon>
        <taxon>Spiralia</taxon>
        <taxon>Lophotrochozoa</taxon>
        <taxon>Mollusca</taxon>
        <taxon>Bivalvia</taxon>
        <taxon>Autobranchia</taxon>
        <taxon>Pteriomorphia</taxon>
        <taxon>Mytilida</taxon>
        <taxon>Mytiloidea</taxon>
        <taxon>Mytilidae</taxon>
        <taxon>Mytilinae</taxon>
        <taxon>Mytilus</taxon>
    </lineage>
</organism>
<feature type="domain" description="C2H2-type" evidence="9">
    <location>
        <begin position="280"/>
        <end position="307"/>
    </location>
</feature>
<keyword evidence="3" id="KW-0677">Repeat</keyword>
<dbReference type="SUPFAM" id="SSF57667">
    <property type="entry name" value="beta-beta-alpha zinc fingers"/>
    <property type="match status" value="6"/>
</dbReference>
<dbReference type="GO" id="GO:0000981">
    <property type="term" value="F:DNA-binding transcription factor activity, RNA polymerase II-specific"/>
    <property type="evidence" value="ECO:0007669"/>
    <property type="project" value="TreeGrafter"/>
</dbReference>
<keyword evidence="2" id="KW-0479">Metal-binding</keyword>
<feature type="domain" description="C2H2-type" evidence="9">
    <location>
        <begin position="482"/>
        <end position="509"/>
    </location>
</feature>
<dbReference type="AlphaFoldDB" id="A0A8B6CGR9"/>
<dbReference type="GO" id="GO:0005634">
    <property type="term" value="C:nucleus"/>
    <property type="evidence" value="ECO:0007669"/>
    <property type="project" value="UniProtKB-SubCell"/>
</dbReference>
<dbReference type="Pfam" id="PF13912">
    <property type="entry name" value="zf-C2H2_6"/>
    <property type="match status" value="2"/>
</dbReference>
<evidence type="ECO:0000256" key="4">
    <source>
        <dbReference type="ARBA" id="ARBA00022771"/>
    </source>
</evidence>
<dbReference type="InterPro" id="IPR013087">
    <property type="entry name" value="Znf_C2H2_type"/>
</dbReference>
<feature type="compositionally biased region" description="Basic and acidic residues" evidence="8">
    <location>
        <begin position="36"/>
        <end position="60"/>
    </location>
</feature>
<evidence type="ECO:0000256" key="7">
    <source>
        <dbReference type="PROSITE-ProRule" id="PRU00042"/>
    </source>
</evidence>
<dbReference type="GO" id="GO:0008270">
    <property type="term" value="F:zinc ion binding"/>
    <property type="evidence" value="ECO:0007669"/>
    <property type="project" value="UniProtKB-KW"/>
</dbReference>
<dbReference type="PANTHER" id="PTHR24394">
    <property type="entry name" value="ZINC FINGER PROTEIN"/>
    <property type="match status" value="1"/>
</dbReference>
<feature type="domain" description="C2H2-type" evidence="9">
    <location>
        <begin position="165"/>
        <end position="192"/>
    </location>
</feature>
<feature type="domain" description="C2H2-type" evidence="9">
    <location>
        <begin position="520"/>
        <end position="547"/>
    </location>
</feature>
<dbReference type="Proteomes" id="UP000596742">
    <property type="component" value="Unassembled WGS sequence"/>
</dbReference>
<evidence type="ECO:0000313" key="10">
    <source>
        <dbReference type="EMBL" id="VDI05292.1"/>
    </source>
</evidence>
<feature type="domain" description="C2H2-type" evidence="9">
    <location>
        <begin position="433"/>
        <end position="460"/>
    </location>
</feature>
<dbReference type="Gene3D" id="3.30.160.60">
    <property type="entry name" value="Classic Zinc Finger"/>
    <property type="match status" value="7"/>
</dbReference>
<evidence type="ECO:0000259" key="9">
    <source>
        <dbReference type="PROSITE" id="PS50157"/>
    </source>
</evidence>
<keyword evidence="5" id="KW-0862">Zinc</keyword>
<dbReference type="InterPro" id="IPR036236">
    <property type="entry name" value="Znf_C2H2_sf"/>
</dbReference>
<sequence>MLPCLQTAMKTKLQDLDENTFNELIANKLCNGNTDEDSKTSDLSDTELKSRNQTDKHLNDSNEDIPVLVKEEPFTLSDGSDTSLERIQPKHSGTMYNLGTCKDKIKKRCSCKVCQSKANRIKTIHREEQDHEETTDSDDSYQETAMLPLNFKRTIKFNPSANKSFKCDVCNKRFRSYDILIRHSRTHPSEKNYECARCGQKFWSEHYLNVHYETLHNSFLVINTCQICKLQFRWKHELQEHLKTHVIAESEHKCNNCGKKFVNNMFLLEHMKTHAEIFFHQCHVCDARFLTEKSLHTHIKTHESKNPYTCVVCGEEFLFDNLLEQHILTHIGIYPYKCKACGAGFNHERHLKEHESTHKNMQLNSNLPGHVSAIPKLHESHKFRKLCSAGNNMAKTLIRHQGDAPCTCTICKLEYGGGKSFSKQYNYHTRGPYACGICGEVFLCKNILSDHEQIHLNENASNFRKKISNVEELSESENRQVFECDLCCDTFRTSKDLQSHFLRHSEREMINKFRRKKTIYDCSFCGEKFAKFKLLKCHLLIHSNITTCCCQACGKSFSQLKQLEEHVRIDHMTSSTCDTSESEKEGTTYSPARDSFIPDYHFNETVSLTSDVDRRTFINTDFSTEHQCDICDKKFVKEKELEDHILIHFKKNKIHARDVSKEIDNRMGKVSASIGKSPRYIEDTSLLQEHDNEMMPLKRIKRDPDDGGYGLATKIPQNSGHFIGNGPSVHSFVDQQTEQRDFVSNCSSNEKDMLILSPHPYIESDPFSTQIKSVGSSIESSSTFNSPRGSHSYAFSPRGKFLSDTDSGYSEKMNIALSDVESVYSPLGIDVNKTYTEKGGSVNTMDTTICNIKTEREEYDLGSTTLVSDVNDFNLESDTDILDSKIGVSAIHTKTPVSGYTLSSNETKSAASSCTFLSSQTKTAVSSCTFSPSQTKTAVSSCTFLPSQTKSAASSCTILPSQTKTAVSSCTFSPSQTKTAVSSCTFSPSQTKTAVSSCTLISSQPKADVSACTLSSSQSKCTATNDHNIMESSDHKQRVPFLFNYTEKKLKQHRTSTVNFHWLGKLK</sequence>
<reference evidence="10" key="1">
    <citation type="submission" date="2018-11" db="EMBL/GenBank/DDBJ databases">
        <authorList>
            <person name="Alioto T."/>
            <person name="Alioto T."/>
        </authorList>
    </citation>
    <scope>NUCLEOTIDE SEQUENCE</scope>
</reference>
<keyword evidence="4 7" id="KW-0863">Zinc-finger</keyword>
<gene>
    <name evidence="10" type="ORF">MGAL_10B042111</name>
</gene>
<name>A0A8B6CGR9_MYTGA</name>
<accession>A0A8B6CGR9</accession>
<feature type="domain" description="C2H2-type" evidence="9">
    <location>
        <begin position="308"/>
        <end position="335"/>
    </location>
</feature>
<evidence type="ECO:0000256" key="3">
    <source>
        <dbReference type="ARBA" id="ARBA00022737"/>
    </source>
</evidence>
<keyword evidence="11" id="KW-1185">Reference proteome</keyword>
<dbReference type="PROSITE" id="PS00028">
    <property type="entry name" value="ZINC_FINGER_C2H2_1"/>
    <property type="match status" value="11"/>
</dbReference>
<feature type="domain" description="C2H2-type" evidence="9">
    <location>
        <begin position="548"/>
        <end position="576"/>
    </location>
</feature>
<keyword evidence="6" id="KW-0539">Nucleus</keyword>
<dbReference type="PANTHER" id="PTHR24394:SF29">
    <property type="entry name" value="MYONEURIN"/>
    <property type="match status" value="1"/>
</dbReference>
<dbReference type="PROSITE" id="PS50157">
    <property type="entry name" value="ZINC_FINGER_C2H2_2"/>
    <property type="match status" value="11"/>
</dbReference>
<comment type="subcellular location">
    <subcellularLocation>
        <location evidence="1">Nucleus</location>
    </subcellularLocation>
</comment>
<protein>
    <recommendedName>
        <fullName evidence="9">C2H2-type domain-containing protein</fullName>
    </recommendedName>
</protein>
<evidence type="ECO:0000256" key="2">
    <source>
        <dbReference type="ARBA" id="ARBA00022723"/>
    </source>
</evidence>
<evidence type="ECO:0000256" key="1">
    <source>
        <dbReference type="ARBA" id="ARBA00004123"/>
    </source>
</evidence>
<evidence type="ECO:0000256" key="8">
    <source>
        <dbReference type="SAM" id="MobiDB-lite"/>
    </source>
</evidence>